<organism evidence="3 4">
    <name type="scientific">Halorhodospira halophila (strain DSM 244 / SL1)</name>
    <name type="common">Ectothiorhodospira halophila (strain DSM 244 / SL1)</name>
    <dbReference type="NCBI Taxonomy" id="349124"/>
    <lineage>
        <taxon>Bacteria</taxon>
        <taxon>Pseudomonadati</taxon>
        <taxon>Pseudomonadota</taxon>
        <taxon>Gammaproteobacteria</taxon>
        <taxon>Chromatiales</taxon>
        <taxon>Ectothiorhodospiraceae</taxon>
        <taxon>Halorhodospira</taxon>
    </lineage>
</organism>
<evidence type="ECO:0000313" key="4">
    <source>
        <dbReference type="Proteomes" id="UP000000647"/>
    </source>
</evidence>
<keyword evidence="2" id="KW-0732">Signal</keyword>
<protein>
    <recommendedName>
        <fullName evidence="5">Integral membrane protein-like protein</fullName>
    </recommendedName>
</protein>
<reference evidence="4" key="1">
    <citation type="submission" date="2006-12" db="EMBL/GenBank/DDBJ databases">
        <title>Complete sequence of Halorhodospira halophila SL1.</title>
        <authorList>
            <consortium name="US DOE Joint Genome Institute"/>
            <person name="Copeland A."/>
            <person name="Lucas S."/>
            <person name="Lapidus A."/>
            <person name="Barry K."/>
            <person name="Detter J.C."/>
            <person name="Glavina del Rio T."/>
            <person name="Hammon N."/>
            <person name="Israni S."/>
            <person name="Dalin E."/>
            <person name="Tice H."/>
            <person name="Pitluck S."/>
            <person name="Saunders E."/>
            <person name="Brettin T."/>
            <person name="Bruce D."/>
            <person name="Han C."/>
            <person name="Tapia R."/>
            <person name="Schmutz J."/>
            <person name="Larimer F."/>
            <person name="Land M."/>
            <person name="Hauser L."/>
            <person name="Kyrpides N."/>
            <person name="Mikhailova N."/>
            <person name="Hoff W."/>
            <person name="Richardson P."/>
        </authorList>
    </citation>
    <scope>NUCLEOTIDE SEQUENCE [LARGE SCALE GENOMIC DNA]</scope>
    <source>
        <strain evidence="4">DSM 244 / SL1</strain>
    </source>
</reference>
<gene>
    <name evidence="3" type="ordered locus">Hhal_0330</name>
</gene>
<accession>A1WTW2</accession>
<proteinExistence type="predicted"/>
<evidence type="ECO:0008006" key="5">
    <source>
        <dbReference type="Google" id="ProtNLM"/>
    </source>
</evidence>
<feature type="signal peptide" evidence="2">
    <location>
        <begin position="1"/>
        <end position="21"/>
    </location>
</feature>
<dbReference type="AlphaFoldDB" id="A1WTW2"/>
<evidence type="ECO:0000256" key="2">
    <source>
        <dbReference type="SAM" id="SignalP"/>
    </source>
</evidence>
<dbReference type="RefSeq" id="WP_011813147.1">
    <property type="nucleotide sequence ID" value="NC_008789.1"/>
</dbReference>
<sequence length="123" mass="13415">MRGALTTLALLSLLVTPLVLAGGDPTAPPRVMPQALGLPGAPGTEGELPRPGMVLREGGQRFARFDGRWYRLNEEVEGARIVRIGSYGVDLEVYGERYYRPVVDHGVEKRMRTRQDGLGGKGK</sequence>
<name>A1WTW2_HALHL</name>
<dbReference type="KEGG" id="hha:Hhal_0330"/>
<reference evidence="3 4" key="2">
    <citation type="journal article" date="2013" name="Stand. Genomic Sci.">
        <title>Complete genome sequence of Halorhodospira halophila SL1.</title>
        <authorList>
            <person name="Challacombe J.F."/>
            <person name="Majid S."/>
            <person name="Deole R."/>
            <person name="Brettin T.S."/>
            <person name="Bruce D."/>
            <person name="Delano S.F."/>
            <person name="Detter J.C."/>
            <person name="Gleasner C.D."/>
            <person name="Han C.S."/>
            <person name="Misra M."/>
            <person name="Reitenga K.G."/>
            <person name="Mikhailova N."/>
            <person name="Woyke T."/>
            <person name="Pitluck S."/>
            <person name="Nolan M."/>
            <person name="Land M.L."/>
            <person name="Saunders E."/>
            <person name="Tapia R."/>
            <person name="Lapidus A."/>
            <person name="Ivanova N."/>
            <person name="Hoff W.D."/>
        </authorList>
    </citation>
    <scope>NUCLEOTIDE SEQUENCE [LARGE SCALE GENOMIC DNA]</scope>
    <source>
        <strain evidence="4">DSM 244 / SL1</strain>
    </source>
</reference>
<feature type="chain" id="PRO_5002640362" description="Integral membrane protein-like protein" evidence="2">
    <location>
        <begin position="22"/>
        <end position="123"/>
    </location>
</feature>
<dbReference type="Proteomes" id="UP000000647">
    <property type="component" value="Chromosome"/>
</dbReference>
<dbReference type="STRING" id="349124.Hhal_0330"/>
<keyword evidence="4" id="KW-1185">Reference proteome</keyword>
<feature type="region of interest" description="Disordered" evidence="1">
    <location>
        <begin position="30"/>
        <end position="51"/>
    </location>
</feature>
<evidence type="ECO:0000313" key="3">
    <source>
        <dbReference type="EMBL" id="ABM61124.1"/>
    </source>
</evidence>
<evidence type="ECO:0000256" key="1">
    <source>
        <dbReference type="SAM" id="MobiDB-lite"/>
    </source>
</evidence>
<dbReference type="EMBL" id="CP000544">
    <property type="protein sequence ID" value="ABM61124.1"/>
    <property type="molecule type" value="Genomic_DNA"/>
</dbReference>
<dbReference type="HOGENOM" id="CLU_2012055_0_0_6"/>